<keyword evidence="3" id="KW-1003">Cell membrane</keyword>
<dbReference type="PANTHER" id="PTHR34229">
    <property type="entry name" value="METAL TRANSPORT PROTEIN HI_1621-RELATED"/>
    <property type="match status" value="1"/>
</dbReference>
<evidence type="ECO:0000313" key="8">
    <source>
        <dbReference type="EMBL" id="MFC4600575.1"/>
    </source>
</evidence>
<keyword evidence="2" id="KW-0813">Transport</keyword>
<feature type="transmembrane region" description="Helical" evidence="7">
    <location>
        <begin position="103"/>
        <end position="127"/>
    </location>
</feature>
<dbReference type="Proteomes" id="UP001596028">
    <property type="component" value="Unassembled WGS sequence"/>
</dbReference>
<dbReference type="Pfam" id="PF01891">
    <property type="entry name" value="CbiM"/>
    <property type="match status" value="1"/>
</dbReference>
<keyword evidence="4 7" id="KW-0812">Transmembrane</keyword>
<keyword evidence="6 7" id="KW-0472">Membrane</keyword>
<evidence type="ECO:0000256" key="6">
    <source>
        <dbReference type="ARBA" id="ARBA00023136"/>
    </source>
</evidence>
<comment type="caution">
    <text evidence="8">The sequence shown here is derived from an EMBL/GenBank/DDBJ whole genome shotgun (WGS) entry which is preliminary data.</text>
</comment>
<keyword evidence="5 7" id="KW-1133">Transmembrane helix</keyword>
<evidence type="ECO:0000256" key="1">
    <source>
        <dbReference type="ARBA" id="ARBA00004651"/>
    </source>
</evidence>
<dbReference type="Gene3D" id="1.10.1760.20">
    <property type="match status" value="1"/>
</dbReference>
<organism evidence="8 9">
    <name type="scientific">Cohnella hongkongensis</name>
    <dbReference type="NCBI Taxonomy" id="178337"/>
    <lineage>
        <taxon>Bacteria</taxon>
        <taxon>Bacillati</taxon>
        <taxon>Bacillota</taxon>
        <taxon>Bacilli</taxon>
        <taxon>Bacillales</taxon>
        <taxon>Paenibacillaceae</taxon>
        <taxon>Cohnella</taxon>
    </lineage>
</organism>
<evidence type="ECO:0000313" key="9">
    <source>
        <dbReference type="Proteomes" id="UP001596028"/>
    </source>
</evidence>
<gene>
    <name evidence="8" type="ORF">ACFO3S_20190</name>
</gene>
<accession>A0ABV9FII8</accession>
<feature type="transmembrane region" description="Helical" evidence="7">
    <location>
        <begin position="12"/>
        <end position="28"/>
    </location>
</feature>
<dbReference type="InterPro" id="IPR002751">
    <property type="entry name" value="CbiM/NikMN"/>
</dbReference>
<proteinExistence type="predicted"/>
<name>A0ABV9FII8_9BACL</name>
<keyword evidence="9" id="KW-1185">Reference proteome</keyword>
<evidence type="ECO:0000256" key="5">
    <source>
        <dbReference type="ARBA" id="ARBA00022989"/>
    </source>
</evidence>
<evidence type="ECO:0000256" key="2">
    <source>
        <dbReference type="ARBA" id="ARBA00022448"/>
    </source>
</evidence>
<protein>
    <submittedName>
        <fullName evidence="8">Energy-coupling factor ABC transporter permease</fullName>
    </submittedName>
</protein>
<feature type="transmembrane region" description="Helical" evidence="7">
    <location>
        <begin position="139"/>
        <end position="164"/>
    </location>
</feature>
<sequence length="216" mass="21899">MHIPDGFLDAKTCLATGALGAGAIAYGLKKTRMTLARPEVPKMALIGAFIFAAQMLNFPVSGATSGHFLGGALASILFGPAVGVVIMSAVLIVQALVFQDGGLTVLGANIICTGVVGSYVGYGVYRLGVALLRGRATRAVTFFAAWCSIVAASCAVAGLLAWSGTFPLNVALTAMAGWHSLIGIGEGLITALAVAYLAERGVSFEVHSAGKEAPAV</sequence>
<feature type="transmembrane region" description="Helical" evidence="7">
    <location>
        <begin position="40"/>
        <end position="60"/>
    </location>
</feature>
<dbReference type="RefSeq" id="WP_378099775.1">
    <property type="nucleotide sequence ID" value="NZ_JBHSEP010000017.1"/>
</dbReference>
<dbReference type="PANTHER" id="PTHR34229:SF1">
    <property type="entry name" value="METAL TRANSPORT PROTEIN HI_1621-RELATED"/>
    <property type="match status" value="1"/>
</dbReference>
<comment type="subcellular location">
    <subcellularLocation>
        <location evidence="1">Cell membrane</location>
        <topology evidence="1">Multi-pass membrane protein</topology>
    </subcellularLocation>
</comment>
<feature type="transmembrane region" description="Helical" evidence="7">
    <location>
        <begin position="72"/>
        <end position="97"/>
    </location>
</feature>
<dbReference type="EMBL" id="JBHSEP010000017">
    <property type="protein sequence ID" value="MFC4600575.1"/>
    <property type="molecule type" value="Genomic_DNA"/>
</dbReference>
<evidence type="ECO:0000256" key="4">
    <source>
        <dbReference type="ARBA" id="ARBA00022692"/>
    </source>
</evidence>
<feature type="transmembrane region" description="Helical" evidence="7">
    <location>
        <begin position="176"/>
        <end position="198"/>
    </location>
</feature>
<evidence type="ECO:0000256" key="3">
    <source>
        <dbReference type="ARBA" id="ARBA00022475"/>
    </source>
</evidence>
<reference evidence="9" key="1">
    <citation type="journal article" date="2019" name="Int. J. Syst. Evol. Microbiol.">
        <title>The Global Catalogue of Microorganisms (GCM) 10K type strain sequencing project: providing services to taxonomists for standard genome sequencing and annotation.</title>
        <authorList>
            <consortium name="The Broad Institute Genomics Platform"/>
            <consortium name="The Broad Institute Genome Sequencing Center for Infectious Disease"/>
            <person name="Wu L."/>
            <person name="Ma J."/>
        </authorList>
    </citation>
    <scope>NUCLEOTIDE SEQUENCE [LARGE SCALE GENOMIC DNA]</scope>
    <source>
        <strain evidence="9">CCUG 49571</strain>
    </source>
</reference>
<evidence type="ECO:0000256" key="7">
    <source>
        <dbReference type="SAM" id="Phobius"/>
    </source>
</evidence>